<dbReference type="InterPro" id="IPR046342">
    <property type="entry name" value="CBS_dom_sf"/>
</dbReference>
<dbReference type="eggNOG" id="COG2200">
    <property type="taxonomic scope" value="Bacteria"/>
</dbReference>
<reference evidence="3 4" key="1">
    <citation type="submission" date="2013-03" db="EMBL/GenBank/DDBJ databases">
        <title>Salinisphaera hydrothermalis C41B8 Genome Sequencing.</title>
        <authorList>
            <person name="Li C."/>
            <person name="Lai Q."/>
            <person name="Shao Z."/>
        </authorList>
    </citation>
    <scope>NUCLEOTIDE SEQUENCE [LARGE SCALE GENOMIC DNA]</scope>
    <source>
        <strain evidence="3 4">C41B8</strain>
    </source>
</reference>
<dbReference type="CDD" id="cd01948">
    <property type="entry name" value="EAL"/>
    <property type="match status" value="1"/>
</dbReference>
<dbReference type="Gene3D" id="3.30.70.270">
    <property type="match status" value="1"/>
</dbReference>
<dbReference type="EMBL" id="APNK01000031">
    <property type="protein sequence ID" value="KEZ76367.1"/>
    <property type="molecule type" value="Genomic_DNA"/>
</dbReference>
<proteinExistence type="predicted"/>
<dbReference type="InterPro" id="IPR029787">
    <property type="entry name" value="Nucleotide_cyclase"/>
</dbReference>
<dbReference type="Pfam" id="PF00563">
    <property type="entry name" value="EAL"/>
    <property type="match status" value="1"/>
</dbReference>
<dbReference type="InterPro" id="IPR000160">
    <property type="entry name" value="GGDEF_dom"/>
</dbReference>
<evidence type="ECO:0000259" key="1">
    <source>
        <dbReference type="PROSITE" id="PS50883"/>
    </source>
</evidence>
<dbReference type="PROSITE" id="PS50887">
    <property type="entry name" value="GGDEF"/>
    <property type="match status" value="1"/>
</dbReference>
<dbReference type="SUPFAM" id="SSF55073">
    <property type="entry name" value="Nucleotide cyclase"/>
    <property type="match status" value="1"/>
</dbReference>
<comment type="caution">
    <text evidence="3">The sequence shown here is derived from an EMBL/GenBank/DDBJ whole genome shotgun (WGS) entry which is preliminary data.</text>
</comment>
<feature type="domain" description="GGDEF" evidence="2">
    <location>
        <begin position="422"/>
        <end position="576"/>
    </location>
</feature>
<dbReference type="RefSeq" id="WP_156962561.1">
    <property type="nucleotide sequence ID" value="NZ_APNK01000031.1"/>
</dbReference>
<dbReference type="Proteomes" id="UP000028302">
    <property type="component" value="Unassembled WGS sequence"/>
</dbReference>
<dbReference type="SMART" id="SM00052">
    <property type="entry name" value="EAL"/>
    <property type="match status" value="1"/>
</dbReference>
<dbReference type="NCBIfam" id="TIGR00254">
    <property type="entry name" value="GGDEF"/>
    <property type="match status" value="1"/>
</dbReference>
<feature type="domain" description="EAL" evidence="1">
    <location>
        <begin position="1"/>
        <end position="244"/>
    </location>
</feature>
<dbReference type="PATRIC" id="fig|1304275.5.peg.3103"/>
<dbReference type="SUPFAM" id="SSF54631">
    <property type="entry name" value="CBS-domain pair"/>
    <property type="match status" value="1"/>
</dbReference>
<gene>
    <name evidence="3" type="ORF">C41B8_15175</name>
</gene>
<dbReference type="PANTHER" id="PTHR33121">
    <property type="entry name" value="CYCLIC DI-GMP PHOSPHODIESTERASE PDEF"/>
    <property type="match status" value="1"/>
</dbReference>
<dbReference type="PANTHER" id="PTHR33121:SF76">
    <property type="entry name" value="SIGNALING PROTEIN"/>
    <property type="match status" value="1"/>
</dbReference>
<dbReference type="InterPro" id="IPR001633">
    <property type="entry name" value="EAL_dom"/>
</dbReference>
<dbReference type="SUPFAM" id="SSF141868">
    <property type="entry name" value="EAL domain-like"/>
    <property type="match status" value="1"/>
</dbReference>
<name>A0A084II33_SALHC</name>
<dbReference type="eggNOG" id="COG2199">
    <property type="taxonomic scope" value="Bacteria"/>
</dbReference>
<dbReference type="eggNOG" id="COG1253">
    <property type="taxonomic scope" value="Bacteria"/>
</dbReference>
<dbReference type="InterPro" id="IPR043128">
    <property type="entry name" value="Rev_trsase/Diguanyl_cyclase"/>
</dbReference>
<keyword evidence="4" id="KW-1185">Reference proteome</keyword>
<protein>
    <submittedName>
        <fullName evidence="3">Diguanylate cyclase</fullName>
    </submittedName>
</protein>
<evidence type="ECO:0000259" key="2">
    <source>
        <dbReference type="PROSITE" id="PS50887"/>
    </source>
</evidence>
<dbReference type="InterPro" id="IPR050706">
    <property type="entry name" value="Cyclic-di-GMP_PDE-like"/>
</dbReference>
<organism evidence="3 4">
    <name type="scientific">Salinisphaera hydrothermalis (strain C41B8)</name>
    <dbReference type="NCBI Taxonomy" id="1304275"/>
    <lineage>
        <taxon>Bacteria</taxon>
        <taxon>Pseudomonadati</taxon>
        <taxon>Pseudomonadota</taxon>
        <taxon>Gammaproteobacteria</taxon>
        <taxon>Salinisphaerales</taxon>
        <taxon>Salinisphaeraceae</taxon>
        <taxon>Salinisphaera</taxon>
    </lineage>
</organism>
<accession>A0A084II33</accession>
<dbReference type="CDD" id="cd01949">
    <property type="entry name" value="GGDEF"/>
    <property type="match status" value="1"/>
</dbReference>
<dbReference type="Pfam" id="PF00990">
    <property type="entry name" value="GGDEF"/>
    <property type="match status" value="1"/>
</dbReference>
<dbReference type="AlphaFoldDB" id="A0A084II33"/>
<dbReference type="SMART" id="SM00267">
    <property type="entry name" value="GGDEF"/>
    <property type="match status" value="1"/>
</dbReference>
<evidence type="ECO:0000313" key="3">
    <source>
        <dbReference type="EMBL" id="KEZ76367.1"/>
    </source>
</evidence>
<sequence>MDRLAQHIDYAFQPIVSINSGRCYGVEALMRGWNQTGLASIDAVLDFAHTHDLLIETDALLKRLAFEKFSRVPFSRHLRLFFNIDNRLFNSAAYNPKRTVWALEQYNLHPSSVVLEVSERNHLNRDAGSYRVLEKYRDSTIRMALDDFGTGFSGLSLLFDTNPEYVKIDRYFISDIGANHRKKVFVSHVVSLAKTLGISVVAEGVETAAEFYTCREIGCDLVQGYLIQRPTRDLADLRPDYPAVLELRAADRRKKQDRVKSVHEQLDLAPALDVGMRMEDILDAFRRHPERSFFPFLDDNRHPLGMIRETELKEYIYSPYGRQLLSRKGRDEYLELFLRRCPIADVHTGIDLILEQYAMSPSRDGVLITDDGAYLGVLSAEALVLAVQERNLELARDQNPLTKLPGNPSIERLINELENTDQSVALLYFDLDNFKVFNDAYGFRLGDRVLRMFAEILQKHFAVLGAFIGHIGGDDFFVATRDETYDEVARTAERVLDGFRFSVQSLYTDADRQAGFLVGLDRRGRPTEFPLLSASCALLAVAPGRSDRTEYTFLSVITQLKEAAKHGGNAVVAASVL</sequence>
<dbReference type="STRING" id="1304275.C41B8_15175"/>
<dbReference type="OrthoDB" id="1673646at2"/>
<dbReference type="GO" id="GO:0071111">
    <property type="term" value="F:cyclic-guanylate-specific phosphodiesterase activity"/>
    <property type="evidence" value="ECO:0007669"/>
    <property type="project" value="InterPro"/>
</dbReference>
<dbReference type="InterPro" id="IPR035919">
    <property type="entry name" value="EAL_sf"/>
</dbReference>
<evidence type="ECO:0000313" key="4">
    <source>
        <dbReference type="Proteomes" id="UP000028302"/>
    </source>
</evidence>
<dbReference type="Gene3D" id="3.20.20.450">
    <property type="entry name" value="EAL domain"/>
    <property type="match status" value="1"/>
</dbReference>
<dbReference type="PROSITE" id="PS50883">
    <property type="entry name" value="EAL"/>
    <property type="match status" value="1"/>
</dbReference>